<evidence type="ECO:0008006" key="4">
    <source>
        <dbReference type="Google" id="ProtNLM"/>
    </source>
</evidence>
<evidence type="ECO:0000313" key="2">
    <source>
        <dbReference type="EMBL" id="MFD1312206.1"/>
    </source>
</evidence>
<dbReference type="Proteomes" id="UP001597058">
    <property type="component" value="Unassembled WGS sequence"/>
</dbReference>
<gene>
    <name evidence="2" type="ORF">ACFQ5X_41240</name>
</gene>
<dbReference type="EMBL" id="JBHTMM010000108">
    <property type="protein sequence ID" value="MFD1312206.1"/>
    <property type="molecule type" value="Genomic_DNA"/>
</dbReference>
<organism evidence="2 3">
    <name type="scientific">Streptomyces kaempferi</name>
    <dbReference type="NCBI Taxonomy" id="333725"/>
    <lineage>
        <taxon>Bacteria</taxon>
        <taxon>Bacillati</taxon>
        <taxon>Actinomycetota</taxon>
        <taxon>Actinomycetes</taxon>
        <taxon>Kitasatosporales</taxon>
        <taxon>Streptomycetaceae</taxon>
        <taxon>Streptomyces</taxon>
    </lineage>
</organism>
<proteinExistence type="predicted"/>
<keyword evidence="1" id="KW-0732">Signal</keyword>
<accession>A0ABW3XTT5</accession>
<feature type="signal peptide" evidence="1">
    <location>
        <begin position="1"/>
        <end position="31"/>
    </location>
</feature>
<evidence type="ECO:0000256" key="1">
    <source>
        <dbReference type="SAM" id="SignalP"/>
    </source>
</evidence>
<dbReference type="RefSeq" id="WP_381238716.1">
    <property type="nucleotide sequence ID" value="NZ_JBHSKH010000057.1"/>
</dbReference>
<name>A0ABW3XTT5_9ACTN</name>
<sequence>MSTLRSHTARALAAGALSAALLSAGTAGAFAADGQTAVSNPRLPRADTTKAAPSDKGSITIKADKTQVKAGESVTFTGRSKGLKIHTKVTLQHKKDGKWNSLKASTTVKNGSGYTLNAKLNTKGKEQLRVMADKTASPTVTVTMK</sequence>
<comment type="caution">
    <text evidence="2">The sequence shown here is derived from an EMBL/GenBank/DDBJ whole genome shotgun (WGS) entry which is preliminary data.</text>
</comment>
<protein>
    <recommendedName>
        <fullName evidence="4">Bacterial Ig domain-containing protein</fullName>
    </recommendedName>
</protein>
<reference evidence="3" key="1">
    <citation type="journal article" date="2019" name="Int. J. Syst. Evol. Microbiol.">
        <title>The Global Catalogue of Microorganisms (GCM) 10K type strain sequencing project: providing services to taxonomists for standard genome sequencing and annotation.</title>
        <authorList>
            <consortium name="The Broad Institute Genomics Platform"/>
            <consortium name="The Broad Institute Genome Sequencing Center for Infectious Disease"/>
            <person name="Wu L."/>
            <person name="Ma J."/>
        </authorList>
    </citation>
    <scope>NUCLEOTIDE SEQUENCE [LARGE SCALE GENOMIC DNA]</scope>
    <source>
        <strain evidence="3">CGMCC 4.7020</strain>
    </source>
</reference>
<evidence type="ECO:0000313" key="3">
    <source>
        <dbReference type="Proteomes" id="UP001597058"/>
    </source>
</evidence>
<feature type="chain" id="PRO_5046951480" description="Bacterial Ig domain-containing protein" evidence="1">
    <location>
        <begin position="32"/>
        <end position="145"/>
    </location>
</feature>
<keyword evidence="3" id="KW-1185">Reference proteome</keyword>